<dbReference type="HOGENOM" id="CLU_1456246_0_0_1"/>
<feature type="signal peptide" evidence="1">
    <location>
        <begin position="1"/>
        <end position="21"/>
    </location>
</feature>
<evidence type="ECO:0000313" key="3">
    <source>
        <dbReference type="Proteomes" id="UP000015104"/>
    </source>
</evidence>
<dbReference type="AlphaFoldDB" id="T1JT15"/>
<reference evidence="2" key="2">
    <citation type="submission" date="2015-06" db="UniProtKB">
        <authorList>
            <consortium name="EnsemblMetazoa"/>
        </authorList>
    </citation>
    <scope>IDENTIFICATION</scope>
</reference>
<proteinExistence type="predicted"/>
<keyword evidence="3" id="KW-1185">Reference proteome</keyword>
<organism evidence="2 3">
    <name type="scientific">Tetranychus urticae</name>
    <name type="common">Two-spotted spider mite</name>
    <dbReference type="NCBI Taxonomy" id="32264"/>
    <lineage>
        <taxon>Eukaryota</taxon>
        <taxon>Metazoa</taxon>
        <taxon>Ecdysozoa</taxon>
        <taxon>Arthropoda</taxon>
        <taxon>Chelicerata</taxon>
        <taxon>Arachnida</taxon>
        <taxon>Acari</taxon>
        <taxon>Acariformes</taxon>
        <taxon>Trombidiformes</taxon>
        <taxon>Prostigmata</taxon>
        <taxon>Eleutherengona</taxon>
        <taxon>Raphignathae</taxon>
        <taxon>Tetranychoidea</taxon>
        <taxon>Tetranychidae</taxon>
        <taxon>Tetranychus</taxon>
    </lineage>
</organism>
<accession>T1JT15</accession>
<sequence length="186" mass="21286">MEKFYICVLVVTIAFIASVAAYTFNYTCNFSGNEAENFIDDNSAELVHFVLRTTSVEDNLKIFKSFIDKCVQIDETTQSYGFHSIMQNNPSFCTVSVNPLTIPCHITSDLPGTNTEVMINDKFQTTLKRHICEYIKKGGYEDARRFLRRCSKLIHENGIERTKFNDLNVLNKFVFGINPDDDDIHA</sequence>
<evidence type="ECO:0000256" key="1">
    <source>
        <dbReference type="SAM" id="SignalP"/>
    </source>
</evidence>
<keyword evidence="1" id="KW-0732">Signal</keyword>
<dbReference type="EMBL" id="CAEY01000470">
    <property type="status" value="NOT_ANNOTATED_CDS"/>
    <property type="molecule type" value="Genomic_DNA"/>
</dbReference>
<dbReference type="Proteomes" id="UP000015104">
    <property type="component" value="Unassembled WGS sequence"/>
</dbReference>
<protein>
    <submittedName>
        <fullName evidence="2">Uncharacterized protein</fullName>
    </submittedName>
</protein>
<name>T1JT15_TETUR</name>
<feature type="chain" id="PRO_5004590684" evidence="1">
    <location>
        <begin position="22"/>
        <end position="186"/>
    </location>
</feature>
<reference evidence="3" key="1">
    <citation type="submission" date="2011-08" db="EMBL/GenBank/DDBJ databases">
        <authorList>
            <person name="Rombauts S."/>
        </authorList>
    </citation>
    <scope>NUCLEOTIDE SEQUENCE</scope>
    <source>
        <strain evidence="3">London</strain>
    </source>
</reference>
<evidence type="ECO:0000313" key="2">
    <source>
        <dbReference type="EnsemblMetazoa" id="tetur01g12490.1"/>
    </source>
</evidence>
<dbReference type="EnsemblMetazoa" id="tetur01g12490.1">
    <property type="protein sequence ID" value="tetur01g12490.1"/>
    <property type="gene ID" value="tetur01g12490"/>
</dbReference>